<comment type="caution">
    <text evidence="1">The sequence shown here is derived from an EMBL/GenBank/DDBJ whole genome shotgun (WGS) entry which is preliminary data.</text>
</comment>
<dbReference type="RefSeq" id="WP_379951137.1">
    <property type="nucleotide sequence ID" value="NZ_JBHMAF010000174.1"/>
</dbReference>
<dbReference type="InterPro" id="IPR036388">
    <property type="entry name" value="WH-like_DNA-bd_sf"/>
</dbReference>
<proteinExistence type="predicted"/>
<name>A0ABV5WJR0_9BACI</name>
<evidence type="ECO:0000313" key="2">
    <source>
        <dbReference type="Proteomes" id="UP001589609"/>
    </source>
</evidence>
<dbReference type="PANTHER" id="PTHR33221:SF15">
    <property type="entry name" value="HTH-TYPE TRANSCRIPTIONAL REGULATOR YWGB-RELATED"/>
    <property type="match status" value="1"/>
</dbReference>
<accession>A0ABV5WJR0</accession>
<dbReference type="PANTHER" id="PTHR33221">
    <property type="entry name" value="WINGED HELIX-TURN-HELIX TRANSCRIPTIONAL REGULATOR, RRF2 FAMILY"/>
    <property type="match status" value="1"/>
</dbReference>
<dbReference type="SUPFAM" id="SSF46785">
    <property type="entry name" value="Winged helix' DNA-binding domain"/>
    <property type="match status" value="1"/>
</dbReference>
<dbReference type="EMBL" id="JBHMAF010000174">
    <property type="protein sequence ID" value="MFB9760861.1"/>
    <property type="molecule type" value="Genomic_DNA"/>
</dbReference>
<dbReference type="InterPro" id="IPR000944">
    <property type="entry name" value="Tscrpt_reg_Rrf2"/>
</dbReference>
<reference evidence="1 2" key="1">
    <citation type="submission" date="2024-09" db="EMBL/GenBank/DDBJ databases">
        <authorList>
            <person name="Sun Q."/>
            <person name="Mori K."/>
        </authorList>
    </citation>
    <scope>NUCLEOTIDE SEQUENCE [LARGE SCALE GENOMIC DNA]</scope>
    <source>
        <strain evidence="1 2">JCM 11201</strain>
    </source>
</reference>
<dbReference type="InterPro" id="IPR036390">
    <property type="entry name" value="WH_DNA-bd_sf"/>
</dbReference>
<keyword evidence="2" id="KW-1185">Reference proteome</keyword>
<gene>
    <name evidence="1" type="ORF">ACFFMS_21545</name>
</gene>
<dbReference type="Pfam" id="PF02082">
    <property type="entry name" value="Rrf2"/>
    <property type="match status" value="1"/>
</dbReference>
<sequence length="147" mass="16221">MSISSRFAVGIHILALIEINKDGVSTSEFLAESVNTNPALIRKITGMLRNAGLVKTRPGIAGVELAKNLFDVTLLDVYKSVNVVQENELFSIHENPNPDCPVGRNIQDSIVQQFSIAQAALEKVLENVTMEDMVRDIIEKEKLNNKC</sequence>
<protein>
    <submittedName>
        <fullName evidence="1">Rrf2 family transcriptional regulator</fullName>
    </submittedName>
</protein>
<dbReference type="PROSITE" id="PS51197">
    <property type="entry name" value="HTH_RRF2_2"/>
    <property type="match status" value="1"/>
</dbReference>
<evidence type="ECO:0000313" key="1">
    <source>
        <dbReference type="EMBL" id="MFB9760861.1"/>
    </source>
</evidence>
<dbReference type="Proteomes" id="UP001589609">
    <property type="component" value="Unassembled WGS sequence"/>
</dbReference>
<dbReference type="Gene3D" id="1.10.10.10">
    <property type="entry name" value="Winged helix-like DNA-binding domain superfamily/Winged helix DNA-binding domain"/>
    <property type="match status" value="1"/>
</dbReference>
<organism evidence="1 2">
    <name type="scientific">Ectobacillus funiculus</name>
    <dbReference type="NCBI Taxonomy" id="137993"/>
    <lineage>
        <taxon>Bacteria</taxon>
        <taxon>Bacillati</taxon>
        <taxon>Bacillota</taxon>
        <taxon>Bacilli</taxon>
        <taxon>Bacillales</taxon>
        <taxon>Bacillaceae</taxon>
        <taxon>Ectobacillus</taxon>
    </lineage>
</organism>